<dbReference type="Proteomes" id="UP001387447">
    <property type="component" value="Unassembled WGS sequence"/>
</dbReference>
<organism evidence="1 2">
    <name type="scientific">Limnospira fusiformis PMC 851.14</name>
    <dbReference type="NCBI Taxonomy" id="2219512"/>
    <lineage>
        <taxon>Bacteria</taxon>
        <taxon>Bacillati</taxon>
        <taxon>Cyanobacteriota</taxon>
        <taxon>Cyanophyceae</taxon>
        <taxon>Oscillatoriophycideae</taxon>
        <taxon>Oscillatoriales</taxon>
        <taxon>Sirenicapillariaceae</taxon>
        <taxon>Limnospira</taxon>
    </lineage>
</organism>
<name>A0ABU9EG12_LIMFS</name>
<accession>A0ABU9EG12</accession>
<protein>
    <submittedName>
        <fullName evidence="1">Uncharacterized protein</fullName>
    </submittedName>
</protein>
<reference evidence="1 2" key="1">
    <citation type="journal article" date="2024" name="Front. Microbiol.">
        <title>Transcriptomic insights into the dominance of two phototrophs throughout the water column of a tropical hypersaline-alkaline crater lake (Dziani Dzaha, Mayotte).</title>
        <authorList>
            <person name="Duperron S."/>
            <person name="Halary S."/>
            <person name="Bouly J.-P."/>
            <person name="Roussel T."/>
            <person name="Hugoni M."/>
            <person name="Bruto M."/>
            <person name="Oger P."/>
            <person name="Duval C."/>
            <person name="Woo A."/>
            <person name="Jezequiel D."/>
            <person name="Ader M."/>
            <person name="Leboulanger C."/>
            <person name="Agogue H."/>
            <person name="Grossi V."/>
            <person name="Trousselier M."/>
            <person name="Bernard C."/>
        </authorList>
    </citation>
    <scope>NUCLEOTIDE SEQUENCE [LARGE SCALE GENOMIC DNA]</scope>
    <source>
        <strain evidence="1 2">PMC 851.14</strain>
    </source>
</reference>
<evidence type="ECO:0000313" key="1">
    <source>
        <dbReference type="EMBL" id="MEK9510873.1"/>
    </source>
</evidence>
<keyword evidence="2" id="KW-1185">Reference proteome</keyword>
<dbReference type="EMBL" id="JBBWYZ010000003">
    <property type="protein sequence ID" value="MEK9510873.1"/>
    <property type="molecule type" value="Genomic_DNA"/>
</dbReference>
<sequence>MKVNTTGFQKIPEWEAFTHQPRGWRLAGKWSIDCHNQKRCKMGAIPQAIASELHRGIAILVRN</sequence>
<evidence type="ECO:0000313" key="2">
    <source>
        <dbReference type="Proteomes" id="UP001387447"/>
    </source>
</evidence>
<dbReference type="RefSeq" id="WP_315662656.1">
    <property type="nucleotide sequence ID" value="NZ_JBBWYZ010000003.1"/>
</dbReference>
<gene>
    <name evidence="1" type="ORF">AAEJ74_04025</name>
</gene>
<proteinExistence type="predicted"/>
<comment type="caution">
    <text evidence="1">The sequence shown here is derived from an EMBL/GenBank/DDBJ whole genome shotgun (WGS) entry which is preliminary data.</text>
</comment>